<accession>A0A494XIN2</accession>
<dbReference type="Proteomes" id="UP000280434">
    <property type="component" value="Unassembled WGS sequence"/>
</dbReference>
<reference evidence="3 4" key="1">
    <citation type="submission" date="2018-10" db="EMBL/GenBank/DDBJ databases">
        <title>Paraburkholderia sp. 7MK8-2, isolated from soil.</title>
        <authorList>
            <person name="Gao Z.-H."/>
            <person name="Qiu L.-H."/>
        </authorList>
    </citation>
    <scope>NUCLEOTIDE SEQUENCE [LARGE SCALE GENOMIC DNA]</scope>
    <source>
        <strain evidence="3 4">7MK8-2</strain>
    </source>
</reference>
<evidence type="ECO:0000313" key="4">
    <source>
        <dbReference type="Proteomes" id="UP000280434"/>
    </source>
</evidence>
<dbReference type="InterPro" id="IPR009826">
    <property type="entry name" value="DNA_circ_N"/>
</dbReference>
<dbReference type="OrthoDB" id="378644at2"/>
<evidence type="ECO:0000256" key="1">
    <source>
        <dbReference type="SAM" id="MobiDB-lite"/>
    </source>
</evidence>
<proteinExistence type="predicted"/>
<name>A0A494XIN2_9BURK</name>
<dbReference type="AlphaFoldDB" id="A0A494XIN2"/>
<dbReference type="Pfam" id="PF07157">
    <property type="entry name" value="DNA_circ_N"/>
    <property type="match status" value="1"/>
</dbReference>
<dbReference type="EMBL" id="RBZV01000002">
    <property type="protein sequence ID" value="RKP50510.1"/>
    <property type="molecule type" value="Genomic_DNA"/>
</dbReference>
<gene>
    <name evidence="3" type="ORF">D7S89_05235</name>
</gene>
<organism evidence="3 4">
    <name type="scientific">Trinickia fusca</name>
    <dbReference type="NCBI Taxonomy" id="2419777"/>
    <lineage>
        <taxon>Bacteria</taxon>
        <taxon>Pseudomonadati</taxon>
        <taxon>Pseudomonadota</taxon>
        <taxon>Betaproteobacteria</taxon>
        <taxon>Burkholderiales</taxon>
        <taxon>Burkholderiaceae</taxon>
        <taxon>Trinickia</taxon>
    </lineage>
</organism>
<comment type="caution">
    <text evidence="3">The sequence shown here is derived from an EMBL/GenBank/DDBJ whole genome shotgun (WGS) entry which is preliminary data.</text>
</comment>
<protein>
    <submittedName>
        <fullName evidence="3">DNA circulation family protein</fullName>
    </submittedName>
</protein>
<sequence length="551" mass="58527">MANRQRSGGYGRTACRRSRATRDLRQRPRGHPRRSTLAIGRAFPDQNQLRHGRRYEGIAVNIIDNAISTAGKVGALANETTSVVGSIGRLTNAIANGTIGQDLSPKTWRDLLQKASFAGVPFAVESVRTTAGRKTAVHDYPFRDDVWVEDLGKKARQFEVQGFLVEDDAVTGGGQANAQRNALLDACEKGGPAKLVHPTLGTIENVVCLSIDIEERADLGGVFSFRLSLTVSGKEQYPKPAPAKQDDVHEHAKWAWVAAVQDFVRKTEDKIKYGAEVIQKNLQTARAWYDRAMKVVNDVKRVIGSVSTLVGDFGRLFGGGNNGFAGSNFPAQIDKTVTDLLGAATATRNTVISAGAILRAAAANPSDAETFGSAAQTLVSAVAAAANDPADAVRMVSNLAQYTPTPVTTPGPIGEAMADMQVASAALFRRVALAQLAVTLTTYQPSSRDDATAVLSSALALIDTEIATAGDTGDDNTYQALRGLRQAVVADLGSRGADLAAVATFSFQASLPSLVLATRIYRDPSREPGLVQQIEPIHPAFCPTTFDALAS</sequence>
<feature type="domain" description="DNA circulation N-terminal" evidence="2">
    <location>
        <begin position="112"/>
        <end position="204"/>
    </location>
</feature>
<evidence type="ECO:0000259" key="2">
    <source>
        <dbReference type="Pfam" id="PF07157"/>
    </source>
</evidence>
<evidence type="ECO:0000313" key="3">
    <source>
        <dbReference type="EMBL" id="RKP50510.1"/>
    </source>
</evidence>
<keyword evidence="4" id="KW-1185">Reference proteome</keyword>
<feature type="region of interest" description="Disordered" evidence="1">
    <location>
        <begin position="1"/>
        <end position="34"/>
    </location>
</feature>